<reference evidence="7 8" key="2">
    <citation type="submission" date="2017-08" db="EMBL/GenBank/DDBJ databases">
        <authorList>
            <person name="de Groot N.N."/>
        </authorList>
    </citation>
    <scope>NUCLEOTIDE SEQUENCE [LARGE SCALE GENOMIC DNA]</scope>
    <source>
        <strain evidence="7">Orrdi1</strain>
    </source>
</reference>
<protein>
    <submittedName>
        <fullName evidence="6">FIG049039: Transcriptional regulator, LysR family</fullName>
    </submittedName>
</protein>
<feature type="domain" description="HTH lysR-type" evidence="5">
    <location>
        <begin position="5"/>
        <end position="62"/>
    </location>
</feature>
<keyword evidence="2" id="KW-0805">Transcription regulation</keyword>
<comment type="similarity">
    <text evidence="1">Belongs to the LysR transcriptional regulatory family.</text>
</comment>
<evidence type="ECO:0000313" key="8">
    <source>
        <dbReference type="Proteomes" id="UP000078558"/>
    </source>
</evidence>
<evidence type="ECO:0000256" key="2">
    <source>
        <dbReference type="ARBA" id="ARBA00023015"/>
    </source>
</evidence>
<reference evidence="6 8" key="1">
    <citation type="submission" date="2016-06" db="EMBL/GenBank/DDBJ databases">
        <authorList>
            <person name="Kjaerup R.B."/>
            <person name="Dalgaard T.S."/>
            <person name="Juul-Madsen H.R."/>
        </authorList>
    </citation>
    <scope>NUCLEOTIDE SEQUENCE [LARGE SCALE GENOMIC DNA]</scope>
    <source>
        <strain evidence="6">Orrdi1</strain>
    </source>
</reference>
<dbReference type="EMBL" id="LT907988">
    <property type="protein sequence ID" value="SOE51438.1"/>
    <property type="molecule type" value="Genomic_DNA"/>
</dbReference>
<dbReference type="Gene3D" id="3.40.190.10">
    <property type="entry name" value="Periplasmic binding protein-like II"/>
    <property type="match status" value="2"/>
</dbReference>
<dbReference type="InterPro" id="IPR005119">
    <property type="entry name" value="LysR_subst-bd"/>
</dbReference>
<dbReference type="GO" id="GO:0003700">
    <property type="term" value="F:DNA-binding transcription factor activity"/>
    <property type="evidence" value="ECO:0007669"/>
    <property type="project" value="InterPro"/>
</dbReference>
<gene>
    <name evidence="6" type="ORF">ODI_02213</name>
    <name evidence="7" type="ORF">ODI_R3442</name>
</gene>
<keyword evidence="4" id="KW-0804">Transcription</keyword>
<dbReference type="RefSeq" id="WP_067749984.1">
    <property type="nucleotide sequence ID" value="NZ_LT907988.1"/>
</dbReference>
<dbReference type="InterPro" id="IPR036390">
    <property type="entry name" value="WH_DNA-bd_sf"/>
</dbReference>
<dbReference type="FunFam" id="1.10.10.10:FF:000001">
    <property type="entry name" value="LysR family transcriptional regulator"/>
    <property type="match status" value="1"/>
</dbReference>
<evidence type="ECO:0000256" key="1">
    <source>
        <dbReference type="ARBA" id="ARBA00009437"/>
    </source>
</evidence>
<evidence type="ECO:0000259" key="5">
    <source>
        <dbReference type="PROSITE" id="PS50931"/>
    </source>
</evidence>
<keyword evidence="3" id="KW-0238">DNA-binding</keyword>
<dbReference type="EMBL" id="FLRC01000006">
    <property type="protein sequence ID" value="SBT24125.1"/>
    <property type="molecule type" value="Genomic_DNA"/>
</dbReference>
<dbReference type="KEGG" id="odi:ODI_R3442"/>
<dbReference type="GO" id="GO:0003677">
    <property type="term" value="F:DNA binding"/>
    <property type="evidence" value="ECO:0007669"/>
    <property type="project" value="UniProtKB-KW"/>
</dbReference>
<dbReference type="AlphaFoldDB" id="A0A1C3JY77"/>
<evidence type="ECO:0000313" key="6">
    <source>
        <dbReference type="EMBL" id="SBT24125.1"/>
    </source>
</evidence>
<accession>A0A1C3JY77</accession>
<keyword evidence="8" id="KW-1185">Reference proteome</keyword>
<dbReference type="InterPro" id="IPR000847">
    <property type="entry name" value="LysR_HTH_N"/>
</dbReference>
<dbReference type="STRING" id="1851544.ODI_02213"/>
<dbReference type="InterPro" id="IPR036388">
    <property type="entry name" value="WH-like_DNA-bd_sf"/>
</dbReference>
<evidence type="ECO:0000313" key="7">
    <source>
        <dbReference type="EMBL" id="SOE51438.1"/>
    </source>
</evidence>
<dbReference type="OrthoDB" id="6555293at2"/>
<dbReference type="PANTHER" id="PTHR30579:SF7">
    <property type="entry name" value="HTH-TYPE TRANSCRIPTIONAL REGULATOR LRHA-RELATED"/>
    <property type="match status" value="1"/>
</dbReference>
<sequence length="283" mass="30415">MTAALDIDLLRTFHAVARLGQFRAAAEQVHRSPAAVSVQIQRLESVAGGRLFERDNQSVSLTPLGQRLLSGTAPLLGMHDRLLDDLHGTSPAGRLKLGVPDEYAGHVIRDILPRFAASWPNVVLEVTTAPSQSLREQTERGRLHVALLVQPRGRKPDARAVTQTTPVWVAGLGADVALEAPVPLALHAAHCPYRDAMIASLARAGVSWRVVLSSPSSQAVQACVEAGLGVSLVDRSRVTAAMRVLEGWPAVAPHEVVLWRAASTPSDPAATLMEEALRQHFRL</sequence>
<organism evidence="6 8">
    <name type="scientific">Orrella dioscoreae</name>
    <dbReference type="NCBI Taxonomy" id="1851544"/>
    <lineage>
        <taxon>Bacteria</taxon>
        <taxon>Pseudomonadati</taxon>
        <taxon>Pseudomonadota</taxon>
        <taxon>Betaproteobacteria</taxon>
        <taxon>Burkholderiales</taxon>
        <taxon>Alcaligenaceae</taxon>
        <taxon>Orrella</taxon>
    </lineage>
</organism>
<name>A0A1C3JY77_9BURK</name>
<dbReference type="InterPro" id="IPR050176">
    <property type="entry name" value="LTTR"/>
</dbReference>
<dbReference type="PROSITE" id="PS50931">
    <property type="entry name" value="HTH_LYSR"/>
    <property type="match status" value="1"/>
</dbReference>
<dbReference type="PANTHER" id="PTHR30579">
    <property type="entry name" value="TRANSCRIPTIONAL REGULATOR"/>
    <property type="match status" value="1"/>
</dbReference>
<dbReference type="Pfam" id="PF03466">
    <property type="entry name" value="LysR_substrate"/>
    <property type="match status" value="1"/>
</dbReference>
<dbReference type="SUPFAM" id="SSF53850">
    <property type="entry name" value="Periplasmic binding protein-like II"/>
    <property type="match status" value="1"/>
</dbReference>
<dbReference type="Gene3D" id="1.10.10.10">
    <property type="entry name" value="Winged helix-like DNA-binding domain superfamily/Winged helix DNA-binding domain"/>
    <property type="match status" value="1"/>
</dbReference>
<evidence type="ECO:0000256" key="4">
    <source>
        <dbReference type="ARBA" id="ARBA00023163"/>
    </source>
</evidence>
<dbReference type="Proteomes" id="UP000078558">
    <property type="component" value="Chromosome I"/>
</dbReference>
<proteinExistence type="inferred from homology"/>
<dbReference type="SUPFAM" id="SSF46785">
    <property type="entry name" value="Winged helix' DNA-binding domain"/>
    <property type="match status" value="1"/>
</dbReference>
<evidence type="ECO:0000256" key="3">
    <source>
        <dbReference type="ARBA" id="ARBA00023125"/>
    </source>
</evidence>
<dbReference type="Pfam" id="PF00126">
    <property type="entry name" value="HTH_1"/>
    <property type="match status" value="1"/>
</dbReference>